<dbReference type="InterPro" id="IPR003660">
    <property type="entry name" value="HAMP_dom"/>
</dbReference>
<evidence type="ECO:0000256" key="11">
    <source>
        <dbReference type="ARBA" id="ARBA00023136"/>
    </source>
</evidence>
<dbReference type="InterPro" id="IPR003594">
    <property type="entry name" value="HATPase_dom"/>
</dbReference>
<dbReference type="CDD" id="cd06225">
    <property type="entry name" value="HAMP"/>
    <property type="match status" value="1"/>
</dbReference>
<dbReference type="PROSITE" id="PS50885">
    <property type="entry name" value="HAMP"/>
    <property type="match status" value="1"/>
</dbReference>
<keyword evidence="7" id="KW-0547">Nucleotide-binding</keyword>
<evidence type="ECO:0000256" key="4">
    <source>
        <dbReference type="ARBA" id="ARBA00022475"/>
    </source>
</evidence>
<dbReference type="GO" id="GO:0016301">
    <property type="term" value="F:kinase activity"/>
    <property type="evidence" value="ECO:0007669"/>
    <property type="project" value="UniProtKB-KW"/>
</dbReference>
<evidence type="ECO:0000256" key="13">
    <source>
        <dbReference type="SAM" id="Phobius"/>
    </source>
</evidence>
<dbReference type="RefSeq" id="WP_213484157.1">
    <property type="nucleotide sequence ID" value="NZ_CAJRAY010000038.1"/>
</dbReference>
<evidence type="ECO:0000256" key="2">
    <source>
        <dbReference type="ARBA" id="ARBA00004651"/>
    </source>
</evidence>
<feature type="domain" description="HAMP" evidence="15">
    <location>
        <begin position="321"/>
        <end position="373"/>
    </location>
</feature>
<dbReference type="InterPro" id="IPR010559">
    <property type="entry name" value="Sig_transdc_His_kin_internal"/>
</dbReference>
<evidence type="ECO:0000256" key="6">
    <source>
        <dbReference type="ARBA" id="ARBA00022679"/>
    </source>
</evidence>
<dbReference type="PANTHER" id="PTHR34220">
    <property type="entry name" value="SENSOR HISTIDINE KINASE YPDA"/>
    <property type="match status" value="1"/>
</dbReference>
<dbReference type="SUPFAM" id="SSF158472">
    <property type="entry name" value="HAMP domain-like"/>
    <property type="match status" value="1"/>
</dbReference>
<protein>
    <recommendedName>
        <fullName evidence="3">histidine kinase</fullName>
        <ecNumber evidence="3">2.7.13.3</ecNumber>
    </recommendedName>
</protein>
<dbReference type="PRINTS" id="PR00344">
    <property type="entry name" value="BCTRLSENSOR"/>
</dbReference>
<dbReference type="Pfam" id="PF06580">
    <property type="entry name" value="His_kinase"/>
    <property type="match status" value="1"/>
</dbReference>
<evidence type="ECO:0000256" key="8">
    <source>
        <dbReference type="ARBA" id="ARBA00022777"/>
    </source>
</evidence>
<comment type="catalytic activity">
    <reaction evidence="1">
        <text>ATP + protein L-histidine = ADP + protein N-phospho-L-histidine.</text>
        <dbReference type="EC" id="2.7.13.3"/>
    </reaction>
</comment>
<dbReference type="InterPro" id="IPR050640">
    <property type="entry name" value="Bact_2-comp_sensor_kinase"/>
</dbReference>
<dbReference type="InterPro" id="IPR004358">
    <property type="entry name" value="Sig_transdc_His_kin-like_C"/>
</dbReference>
<comment type="caution">
    <text evidence="16">The sequence shown here is derived from an EMBL/GenBank/DDBJ whole genome shotgun (WGS) entry which is preliminary data.</text>
</comment>
<gene>
    <name evidence="16" type="primary">txxe 1057-yesM</name>
    <name evidence="16" type="ORF">TXXE_08025</name>
</gene>
<feature type="transmembrane region" description="Helical" evidence="13">
    <location>
        <begin position="7"/>
        <end position="30"/>
    </location>
</feature>
<evidence type="ECO:0000256" key="10">
    <source>
        <dbReference type="ARBA" id="ARBA00023012"/>
    </source>
</evidence>
<keyword evidence="10" id="KW-0902">Two-component regulatory system</keyword>
<evidence type="ECO:0000313" key="16">
    <source>
        <dbReference type="EMBL" id="CAG5084678.1"/>
    </source>
</evidence>
<dbReference type="SUPFAM" id="SSF55874">
    <property type="entry name" value="ATPase domain of HSP90 chaperone/DNA topoisomerase II/histidine kinase"/>
    <property type="match status" value="1"/>
</dbReference>
<feature type="coiled-coil region" evidence="12">
    <location>
        <begin position="361"/>
        <end position="395"/>
    </location>
</feature>
<proteinExistence type="predicted"/>
<dbReference type="Pfam" id="PF00672">
    <property type="entry name" value="HAMP"/>
    <property type="match status" value="1"/>
</dbReference>
<evidence type="ECO:0000256" key="9">
    <source>
        <dbReference type="ARBA" id="ARBA00022840"/>
    </source>
</evidence>
<keyword evidence="13" id="KW-1133">Transmembrane helix</keyword>
<keyword evidence="9" id="KW-0067">ATP-binding</keyword>
<organism evidence="16 17">
    <name type="scientific">Thermobacillus xylanilyticus</name>
    <dbReference type="NCBI Taxonomy" id="76633"/>
    <lineage>
        <taxon>Bacteria</taxon>
        <taxon>Bacillati</taxon>
        <taxon>Bacillota</taxon>
        <taxon>Bacilli</taxon>
        <taxon>Bacillales</taxon>
        <taxon>Paenibacillaceae</taxon>
        <taxon>Thermobacillus</taxon>
    </lineage>
</organism>
<keyword evidence="8 16" id="KW-0418">Kinase</keyword>
<sequence length="607" mass="68358">MSLRFKLFGAFLVLIIVPLVVLAVALYTLVTGLIEEKHSRQTELTLRALSQSVGFIFREMNQVTDSTIASDAIQDVLNDAYGGDVEDIDYLNLNEVQQKFRELLVYHPSVSYALMYALDDGRIHRIFTKERFQAMPCAQFIETRLHKQVLERDGLPLWVGPYEYPELTGSEPVFTQIRVVKDIDTLQDKGILLVQIKNSGLESVFRYFRYRQNQTATRFFIVNGGGLVLYDSGGALNGKRLSELAERPLLSGEAYRSTRSWFDGQDSVISNIGLGIEDWRLVSVTSWHALSSEVLQYSRWVAAILLLCFASALLFIRLFANRVARAIVQTVHVMGRVERGDLTARLPLQGNDETSLLARGFNRLVSRLAELIEEVKRQQERKTRAELQALQAQIKPHFLFNALESINALAVQNEGQKVSRMVTRLGSMLRISILQREEITVAQELDHLLSYLEIQKYRFDDLFQFDIDVPPSLMNCLMPKLTLQPLVENCIQHGFEGIGYMGHIRVTAREEGERIAFCVEDNGIGIPPERLAAIEVVPDASAGHGDAPETGERRGLGVRNVADRIRIRYGDRYGLFVCSEPGRGTVIKIVIPKMAGGVAREAEGDAR</sequence>
<reference evidence="16 17" key="1">
    <citation type="submission" date="2021-04" db="EMBL/GenBank/DDBJ databases">
        <authorList>
            <person name="Rakotoarivonina H."/>
        </authorList>
    </citation>
    <scope>NUCLEOTIDE SEQUENCE [LARGE SCALE GENOMIC DNA]</scope>
    <source>
        <strain evidence="16 17">XE</strain>
    </source>
</reference>
<keyword evidence="17" id="KW-1185">Reference proteome</keyword>
<evidence type="ECO:0000259" key="15">
    <source>
        <dbReference type="PROSITE" id="PS50885"/>
    </source>
</evidence>
<keyword evidence="4" id="KW-1003">Cell membrane</keyword>
<keyword evidence="11 13" id="KW-0472">Membrane</keyword>
<dbReference type="SMART" id="SM00304">
    <property type="entry name" value="HAMP"/>
    <property type="match status" value="1"/>
</dbReference>
<dbReference type="EC" id="2.7.13.3" evidence="3"/>
<evidence type="ECO:0000256" key="3">
    <source>
        <dbReference type="ARBA" id="ARBA00012438"/>
    </source>
</evidence>
<dbReference type="InterPro" id="IPR005467">
    <property type="entry name" value="His_kinase_dom"/>
</dbReference>
<dbReference type="EMBL" id="CAJRAY010000038">
    <property type="protein sequence ID" value="CAG5084678.1"/>
    <property type="molecule type" value="Genomic_DNA"/>
</dbReference>
<evidence type="ECO:0000259" key="14">
    <source>
        <dbReference type="PROSITE" id="PS50109"/>
    </source>
</evidence>
<dbReference type="PANTHER" id="PTHR34220:SF7">
    <property type="entry name" value="SENSOR HISTIDINE KINASE YPDA"/>
    <property type="match status" value="1"/>
</dbReference>
<accession>A0ABN7RRZ2</accession>
<evidence type="ECO:0000313" key="17">
    <source>
        <dbReference type="Proteomes" id="UP000681526"/>
    </source>
</evidence>
<name>A0ABN7RRZ2_THEXY</name>
<keyword evidence="13" id="KW-0812">Transmembrane</keyword>
<dbReference type="Gene3D" id="3.30.565.10">
    <property type="entry name" value="Histidine kinase-like ATPase, C-terminal domain"/>
    <property type="match status" value="1"/>
</dbReference>
<dbReference type="Proteomes" id="UP000681526">
    <property type="component" value="Unassembled WGS sequence"/>
</dbReference>
<feature type="domain" description="Histidine kinase" evidence="14">
    <location>
        <begin position="411"/>
        <end position="595"/>
    </location>
</feature>
<comment type="subcellular location">
    <subcellularLocation>
        <location evidence="2">Cell membrane</location>
        <topology evidence="2">Multi-pass membrane protein</topology>
    </subcellularLocation>
</comment>
<evidence type="ECO:0000256" key="5">
    <source>
        <dbReference type="ARBA" id="ARBA00022553"/>
    </source>
</evidence>
<keyword evidence="6" id="KW-0808">Transferase</keyword>
<dbReference type="InterPro" id="IPR036890">
    <property type="entry name" value="HATPase_C_sf"/>
</dbReference>
<keyword evidence="5" id="KW-0597">Phosphoprotein</keyword>
<dbReference type="PROSITE" id="PS50109">
    <property type="entry name" value="HIS_KIN"/>
    <property type="match status" value="1"/>
</dbReference>
<keyword evidence="12" id="KW-0175">Coiled coil</keyword>
<evidence type="ECO:0000256" key="1">
    <source>
        <dbReference type="ARBA" id="ARBA00000085"/>
    </source>
</evidence>
<feature type="transmembrane region" description="Helical" evidence="13">
    <location>
        <begin position="300"/>
        <end position="320"/>
    </location>
</feature>
<evidence type="ECO:0000256" key="12">
    <source>
        <dbReference type="SAM" id="Coils"/>
    </source>
</evidence>
<dbReference type="Pfam" id="PF02518">
    <property type="entry name" value="HATPase_c"/>
    <property type="match status" value="1"/>
</dbReference>
<dbReference type="Gene3D" id="6.10.340.10">
    <property type="match status" value="1"/>
</dbReference>
<evidence type="ECO:0000256" key="7">
    <source>
        <dbReference type="ARBA" id="ARBA00022741"/>
    </source>
</evidence>